<sequence length="491" mass="56341">MEVNAQQIADLRERFFTKLENEGAPDPGGFHPADIARVKTMDDWLKRFLEHNDLNVQESLSMLWESCDWRKKFGCNDITEHTVRRDYLEEGIFFSHNKDKDGKFLFIVKSKLHVKGAKDFKELQRCIVYWFERLEREGNGNQISLVFDMADTGLNNMDMEFTKYLIGLFKTYYPNFLNYIIIYEMPWILNAAFKVIKSWLPAKAIPKIKFVNKSNMKEFIEPNDALKCWGGNDDYTFTFLPEVRTAAAVMNGRLENKKVHFAEGSPMSEQATSGFGDQSNEERMLSVDPESITFNKEGNEVSGTITLKNLTTDKCLSYKIKTTSPEKFRVRPSTGIVMPTQECNVMVTLQPGYNVHGLLRNDRFLVMCLPMKDTKMTSQELTEFWKTGGKGAEQHRLGCTDGGTENGEVRSSILSNSAAASDRGVDKYFSKITQLEDNHRQLHVELTNMKRLQIISIMLTVLLAMAIVYILRSDIRNAAEEQYCHMHHGVD</sequence>
<dbReference type="Pfam" id="PF00650">
    <property type="entry name" value="CRAL_TRIO"/>
    <property type="match status" value="1"/>
</dbReference>
<dbReference type="RefSeq" id="XP_015585939.1">
    <property type="nucleotide sequence ID" value="XM_015730453.2"/>
</dbReference>
<dbReference type="SUPFAM" id="SSF52087">
    <property type="entry name" value="CRAL/TRIO domain"/>
    <property type="match status" value="1"/>
</dbReference>
<keyword evidence="1" id="KW-0472">Membrane</keyword>
<evidence type="ECO:0000313" key="4">
    <source>
        <dbReference type="Proteomes" id="UP000694920"/>
    </source>
</evidence>
<dbReference type="GeneID" id="107263355"/>
<protein>
    <submittedName>
        <fullName evidence="5">Motile sperm domain-containing protein 2 isoform X1</fullName>
    </submittedName>
</protein>
<feature type="domain" description="CRAL-TRIO" evidence="2">
    <location>
        <begin position="80"/>
        <end position="237"/>
    </location>
</feature>
<dbReference type="Gene3D" id="2.60.40.10">
    <property type="entry name" value="Immunoglobulins"/>
    <property type="match status" value="1"/>
</dbReference>
<dbReference type="InterPro" id="IPR013783">
    <property type="entry name" value="Ig-like_fold"/>
</dbReference>
<dbReference type="GO" id="GO:0012505">
    <property type="term" value="C:endomembrane system"/>
    <property type="evidence" value="ECO:0007669"/>
    <property type="project" value="TreeGrafter"/>
</dbReference>
<dbReference type="PROSITE" id="PS50191">
    <property type="entry name" value="CRAL_TRIO"/>
    <property type="match status" value="1"/>
</dbReference>
<keyword evidence="1" id="KW-1133">Transmembrane helix</keyword>
<dbReference type="SMART" id="SM00516">
    <property type="entry name" value="SEC14"/>
    <property type="match status" value="1"/>
</dbReference>
<dbReference type="GO" id="GO:0140284">
    <property type="term" value="C:endoplasmic reticulum-endosome membrane contact site"/>
    <property type="evidence" value="ECO:0007669"/>
    <property type="project" value="TreeGrafter"/>
</dbReference>
<dbReference type="SUPFAM" id="SSF46938">
    <property type="entry name" value="CRAL/TRIO N-terminal domain"/>
    <property type="match status" value="1"/>
</dbReference>
<keyword evidence="4" id="KW-1185">Reference proteome</keyword>
<dbReference type="InterPro" id="IPR036273">
    <property type="entry name" value="CRAL/TRIO_N_dom_sf"/>
</dbReference>
<dbReference type="PROSITE" id="PS50202">
    <property type="entry name" value="MSP"/>
    <property type="match status" value="1"/>
</dbReference>
<dbReference type="InterPro" id="IPR000535">
    <property type="entry name" value="MSP_dom"/>
</dbReference>
<evidence type="ECO:0000313" key="5">
    <source>
        <dbReference type="RefSeq" id="XP_015585939.1"/>
    </source>
</evidence>
<dbReference type="KEGG" id="ccin:107263355"/>
<dbReference type="Gene3D" id="3.40.525.10">
    <property type="entry name" value="CRAL-TRIO lipid binding domain"/>
    <property type="match status" value="1"/>
</dbReference>
<gene>
    <name evidence="5" type="primary">LOC107263355</name>
</gene>
<dbReference type="CDD" id="cd00170">
    <property type="entry name" value="SEC14"/>
    <property type="match status" value="1"/>
</dbReference>
<evidence type="ECO:0000259" key="3">
    <source>
        <dbReference type="PROSITE" id="PS50202"/>
    </source>
</evidence>
<dbReference type="Proteomes" id="UP000694920">
    <property type="component" value="Unplaced"/>
</dbReference>
<dbReference type="InterPro" id="IPR008962">
    <property type="entry name" value="PapD-like_sf"/>
</dbReference>
<accession>A0AAJ7FD65</accession>
<dbReference type="AlphaFoldDB" id="A0AAJ7FD65"/>
<reference evidence="5" key="1">
    <citation type="submission" date="2025-08" db="UniProtKB">
        <authorList>
            <consortium name="RefSeq"/>
        </authorList>
    </citation>
    <scope>IDENTIFICATION</scope>
</reference>
<dbReference type="Pfam" id="PF00635">
    <property type="entry name" value="Motile_Sperm"/>
    <property type="match status" value="1"/>
</dbReference>
<dbReference type="InterPro" id="IPR001251">
    <property type="entry name" value="CRAL-TRIO_dom"/>
</dbReference>
<keyword evidence="1" id="KW-0812">Transmembrane</keyword>
<dbReference type="PANTHER" id="PTHR46384:SF1">
    <property type="entry name" value="MOTILE SPERM DOMAIN-CONTAINING PROTEIN 2"/>
    <property type="match status" value="1"/>
</dbReference>
<dbReference type="SUPFAM" id="SSF49354">
    <property type="entry name" value="PapD-like"/>
    <property type="match status" value="1"/>
</dbReference>
<dbReference type="PANTHER" id="PTHR46384">
    <property type="entry name" value="MOTILE SPERM DOMAIN-CONTAINING PROTEIN 2"/>
    <property type="match status" value="1"/>
</dbReference>
<dbReference type="InterPro" id="IPR053012">
    <property type="entry name" value="ER-organelle_contact"/>
</dbReference>
<dbReference type="InterPro" id="IPR036865">
    <property type="entry name" value="CRAL-TRIO_dom_sf"/>
</dbReference>
<name>A0AAJ7FD65_CEPCN</name>
<organism evidence="4 5">
    <name type="scientific">Cephus cinctus</name>
    <name type="common">Wheat stem sawfly</name>
    <dbReference type="NCBI Taxonomy" id="211228"/>
    <lineage>
        <taxon>Eukaryota</taxon>
        <taxon>Metazoa</taxon>
        <taxon>Ecdysozoa</taxon>
        <taxon>Arthropoda</taxon>
        <taxon>Hexapoda</taxon>
        <taxon>Insecta</taxon>
        <taxon>Pterygota</taxon>
        <taxon>Neoptera</taxon>
        <taxon>Endopterygota</taxon>
        <taxon>Hymenoptera</taxon>
        <taxon>Cephoidea</taxon>
        <taxon>Cephidae</taxon>
        <taxon>Cephus</taxon>
    </lineage>
</organism>
<proteinExistence type="predicted"/>
<feature type="domain" description="MSP" evidence="3">
    <location>
        <begin position="284"/>
        <end position="402"/>
    </location>
</feature>
<evidence type="ECO:0000256" key="1">
    <source>
        <dbReference type="SAM" id="Phobius"/>
    </source>
</evidence>
<evidence type="ECO:0000259" key="2">
    <source>
        <dbReference type="PROSITE" id="PS50191"/>
    </source>
</evidence>
<feature type="transmembrane region" description="Helical" evidence="1">
    <location>
        <begin position="452"/>
        <end position="471"/>
    </location>
</feature>